<proteinExistence type="predicted"/>
<evidence type="ECO:0000259" key="3">
    <source>
        <dbReference type="Pfam" id="PF23622"/>
    </source>
</evidence>
<feature type="region of interest" description="Disordered" evidence="1">
    <location>
        <begin position="1"/>
        <end position="21"/>
    </location>
</feature>
<name>A0ABD3EFF3_9LAMI</name>
<keyword evidence="5" id="KW-1185">Reference proteome</keyword>
<sequence>MSNEGEQNGEEKVSDSSPSKRMKVMPIDRLSALPDGILIHILSFLGVKKSAVTSVLSKRWKFLWTELPELKFHEIRKERVREFVAMVNRTLLIRSRTHLERFNVFFRYDDSFASDVDSWLDFAVKNKAKEVYLYLNADFGENLYLLPEMMYSNSSLTCFSVRGCVMDTLTKIEWRSLNRLYIQDSRLPQHVIENILSECPVLHTLDLEYCGGFNCLDIKSQNLYKLRVYFVDSEDDGPLLEISAPYVHDLGISFNPETVKLVLKNIKSLVNAGVNFNEYWTVWTTEEIVITTTKGLFEILKDVKELRLGRNYFKETWDEAAAIDLDCDLLHLKTVTISEFADPSFYGEPMLTVVRTLLKRATVLEKMTTRLGLGENEMKQNFEIAQTLLSYPRSSAKAVIRLF</sequence>
<evidence type="ECO:0000313" key="5">
    <source>
        <dbReference type="Proteomes" id="UP001632038"/>
    </source>
</evidence>
<evidence type="ECO:0000256" key="1">
    <source>
        <dbReference type="SAM" id="MobiDB-lite"/>
    </source>
</evidence>
<gene>
    <name evidence="4" type="ORF">CASFOL_002727</name>
</gene>
<dbReference type="InterPro" id="IPR055357">
    <property type="entry name" value="LRR_At1g61320_AtMIF1"/>
</dbReference>
<dbReference type="PANTHER" id="PTHR31900">
    <property type="entry name" value="F-BOX/RNI SUPERFAMILY PROTEIN-RELATED"/>
    <property type="match status" value="1"/>
</dbReference>
<dbReference type="SUPFAM" id="SSF52058">
    <property type="entry name" value="L domain-like"/>
    <property type="match status" value="1"/>
</dbReference>
<dbReference type="InterPro" id="IPR050232">
    <property type="entry name" value="FBL13/AtMIF1-like"/>
</dbReference>
<feature type="domain" description="At1g61320/AtMIF1 LRR" evidence="3">
    <location>
        <begin position="106"/>
        <end position="341"/>
    </location>
</feature>
<protein>
    <recommendedName>
        <fullName evidence="6">F-box domain-containing protein</fullName>
    </recommendedName>
</protein>
<reference evidence="5" key="1">
    <citation type="journal article" date="2024" name="IScience">
        <title>Strigolactones Initiate the Formation of Haustorium-like Structures in Castilleja.</title>
        <authorList>
            <person name="Buerger M."/>
            <person name="Peterson D."/>
            <person name="Chory J."/>
        </authorList>
    </citation>
    <scope>NUCLEOTIDE SEQUENCE [LARGE SCALE GENOMIC DNA]</scope>
</reference>
<evidence type="ECO:0008006" key="6">
    <source>
        <dbReference type="Google" id="ProtNLM"/>
    </source>
</evidence>
<dbReference type="Gene3D" id="3.80.10.10">
    <property type="entry name" value="Ribonuclease Inhibitor"/>
    <property type="match status" value="1"/>
</dbReference>
<dbReference type="Pfam" id="PF00646">
    <property type="entry name" value="F-box"/>
    <property type="match status" value="1"/>
</dbReference>
<dbReference type="InterPro" id="IPR032675">
    <property type="entry name" value="LRR_dom_sf"/>
</dbReference>
<evidence type="ECO:0000259" key="2">
    <source>
        <dbReference type="Pfam" id="PF00646"/>
    </source>
</evidence>
<dbReference type="Proteomes" id="UP001632038">
    <property type="component" value="Unassembled WGS sequence"/>
</dbReference>
<dbReference type="PANTHER" id="PTHR31900:SF32">
    <property type="entry name" value="F-BOX_RNI_FBD-LIKE DOMAIN PROTEIN"/>
    <property type="match status" value="1"/>
</dbReference>
<dbReference type="EMBL" id="JAVIJP010000005">
    <property type="protein sequence ID" value="KAL3653046.1"/>
    <property type="molecule type" value="Genomic_DNA"/>
</dbReference>
<feature type="domain" description="F-box" evidence="2">
    <location>
        <begin position="30"/>
        <end position="68"/>
    </location>
</feature>
<accession>A0ABD3EFF3</accession>
<dbReference type="InterPro" id="IPR053781">
    <property type="entry name" value="F-box_AtFBL13-like"/>
</dbReference>
<dbReference type="SUPFAM" id="SSF81383">
    <property type="entry name" value="F-box domain"/>
    <property type="match status" value="1"/>
</dbReference>
<organism evidence="4 5">
    <name type="scientific">Castilleja foliolosa</name>
    <dbReference type="NCBI Taxonomy" id="1961234"/>
    <lineage>
        <taxon>Eukaryota</taxon>
        <taxon>Viridiplantae</taxon>
        <taxon>Streptophyta</taxon>
        <taxon>Embryophyta</taxon>
        <taxon>Tracheophyta</taxon>
        <taxon>Spermatophyta</taxon>
        <taxon>Magnoliopsida</taxon>
        <taxon>eudicotyledons</taxon>
        <taxon>Gunneridae</taxon>
        <taxon>Pentapetalae</taxon>
        <taxon>asterids</taxon>
        <taxon>lamiids</taxon>
        <taxon>Lamiales</taxon>
        <taxon>Orobanchaceae</taxon>
        <taxon>Pedicularideae</taxon>
        <taxon>Castillejinae</taxon>
        <taxon>Castilleja</taxon>
    </lineage>
</organism>
<evidence type="ECO:0000313" key="4">
    <source>
        <dbReference type="EMBL" id="KAL3653046.1"/>
    </source>
</evidence>
<dbReference type="CDD" id="cd22160">
    <property type="entry name" value="F-box_AtFBL13-like"/>
    <property type="match status" value="1"/>
</dbReference>
<dbReference type="AlphaFoldDB" id="A0ABD3EFF3"/>
<dbReference type="Pfam" id="PF23622">
    <property type="entry name" value="LRR_At1g61320_AtMIF1"/>
    <property type="match status" value="1"/>
</dbReference>
<dbReference type="InterPro" id="IPR036047">
    <property type="entry name" value="F-box-like_dom_sf"/>
</dbReference>
<dbReference type="Gene3D" id="1.20.1280.50">
    <property type="match status" value="1"/>
</dbReference>
<comment type="caution">
    <text evidence="4">The sequence shown here is derived from an EMBL/GenBank/DDBJ whole genome shotgun (WGS) entry which is preliminary data.</text>
</comment>
<dbReference type="InterPro" id="IPR001810">
    <property type="entry name" value="F-box_dom"/>
</dbReference>